<reference evidence="2" key="1">
    <citation type="submission" date="2021-01" db="EMBL/GenBank/DDBJ databases">
        <authorList>
            <person name="Corre E."/>
            <person name="Pelletier E."/>
            <person name="Niang G."/>
            <person name="Scheremetjew M."/>
            <person name="Finn R."/>
            <person name="Kale V."/>
            <person name="Holt S."/>
            <person name="Cochrane G."/>
            <person name="Meng A."/>
            <person name="Brown T."/>
            <person name="Cohen L."/>
        </authorList>
    </citation>
    <scope>NUCLEOTIDE SEQUENCE</scope>
    <source>
        <strain evidence="2">CCMP1756</strain>
    </source>
</reference>
<dbReference type="Gene3D" id="2.30.29.30">
    <property type="entry name" value="Pleckstrin-homology domain (PH domain)/Phosphotyrosine-binding domain (PTB)"/>
    <property type="match status" value="1"/>
</dbReference>
<sequence length="178" mass="19601">MGNSMPGPLLEICLPKDDEVPAEAPAAPPLPRPARLDDQAARADFEQKFANGLRLIKFGRNGASQRRVFSLVDAARRTFTWRPMPGEKSQPRMTPRKVYALTDIKRVRTALEPDPKNPTHGGTEALRKGLHPSHAGRAFVLDMADGRTLDLVARSDAEASEYVRGLRLLVADAVAKER</sequence>
<evidence type="ECO:0008006" key="3">
    <source>
        <dbReference type="Google" id="ProtNLM"/>
    </source>
</evidence>
<proteinExistence type="predicted"/>
<evidence type="ECO:0000313" key="2">
    <source>
        <dbReference type="EMBL" id="CAE0705445.1"/>
    </source>
</evidence>
<feature type="region of interest" description="Disordered" evidence="1">
    <location>
        <begin position="1"/>
        <end position="34"/>
    </location>
</feature>
<organism evidence="2">
    <name type="scientific">Pelagomonas calceolata</name>
    <dbReference type="NCBI Taxonomy" id="35677"/>
    <lineage>
        <taxon>Eukaryota</taxon>
        <taxon>Sar</taxon>
        <taxon>Stramenopiles</taxon>
        <taxon>Ochrophyta</taxon>
        <taxon>Pelagophyceae</taxon>
        <taxon>Pelagomonadales</taxon>
        <taxon>Pelagomonadaceae</taxon>
        <taxon>Pelagomonas</taxon>
    </lineage>
</organism>
<feature type="non-terminal residue" evidence="2">
    <location>
        <position position="178"/>
    </location>
</feature>
<name>A0A7S4EDK1_9STRA</name>
<accession>A0A7S4EDK1</accession>
<dbReference type="InterPro" id="IPR011993">
    <property type="entry name" value="PH-like_dom_sf"/>
</dbReference>
<dbReference type="EMBL" id="HBIW01024221">
    <property type="protein sequence ID" value="CAE0705445.1"/>
    <property type="molecule type" value="Transcribed_RNA"/>
</dbReference>
<dbReference type="AlphaFoldDB" id="A0A7S4EDK1"/>
<gene>
    <name evidence="2" type="ORF">PCAL00307_LOCUS20894</name>
</gene>
<protein>
    <recommendedName>
        <fullName evidence="3">PH domain-containing protein</fullName>
    </recommendedName>
</protein>
<evidence type="ECO:0000256" key="1">
    <source>
        <dbReference type="SAM" id="MobiDB-lite"/>
    </source>
</evidence>
<dbReference type="SUPFAM" id="SSF50729">
    <property type="entry name" value="PH domain-like"/>
    <property type="match status" value="1"/>
</dbReference>